<dbReference type="InterPro" id="IPR032181">
    <property type="entry name" value="DUF5013"/>
</dbReference>
<evidence type="ECO:0000256" key="3">
    <source>
        <dbReference type="ARBA" id="ARBA00022729"/>
    </source>
</evidence>
<keyword evidence="4" id="KW-0378">Hydrolase</keyword>
<dbReference type="Pfam" id="PF01120">
    <property type="entry name" value="Alpha_L_fucos"/>
    <property type="match status" value="1"/>
</dbReference>
<dbReference type="Gene3D" id="2.60.40.1180">
    <property type="entry name" value="Golgi alpha-mannosidase II"/>
    <property type="match status" value="1"/>
</dbReference>
<feature type="domain" description="DUF5013" evidence="8">
    <location>
        <begin position="743"/>
        <end position="877"/>
    </location>
</feature>
<dbReference type="PANTHER" id="PTHR10030:SF37">
    <property type="entry name" value="ALPHA-L-FUCOSIDASE-RELATED"/>
    <property type="match status" value="1"/>
</dbReference>
<evidence type="ECO:0000256" key="5">
    <source>
        <dbReference type="ARBA" id="ARBA00023295"/>
    </source>
</evidence>
<dbReference type="InterPro" id="IPR031919">
    <property type="entry name" value="Fucosidase_C"/>
</dbReference>
<evidence type="ECO:0000259" key="8">
    <source>
        <dbReference type="Pfam" id="PF16405"/>
    </source>
</evidence>
<feature type="transmembrane region" description="Helical" evidence="6">
    <location>
        <begin position="48"/>
        <end position="68"/>
    </location>
</feature>
<sequence>MFDGQSYAINIPNSSSFIPDSLTSNLFFINNITPYYLKNQKKYTMKQLQNYLLIIVFALANLTLPNVVSAQSLDYELEPIPDIQDPLTENSVEMDNSKTFEEVKLDLPISSGPFEPTWESIEANYPGTPDWLREAKFGIWIHFGPQAAGESGDWYARRLYTQGTTAYNNHLSNYGHPSEVGYKEVLRDWNPDKLDPAGLVELFKNAGVKYLIIQGVHHDQFDMWDSKYQPWNSTNMGPKRDLVGEWVTAAKNADMRFGITFHHEYSWWWWQTAFQSDVTGGKAGVPYDGNLTLADGVGQWWEGMDPRYLYGVNLREYKGVASAANSNWSPPPAGIFSNHLEFSEWYAKWWALRMMDAVDKYNPDFIYTDGTDQQPFSGFGTGTGYKSDAMQRVIADFYNKTLNRRGEVDVFSIVKFRNKTNGTVNTEEGSIPGNIKTDQAWIAETPVGDWFYAPNFTYSSNAVIRYLLEQVARDGNVGLCVSPLPDGSFDAGSTTMLTQIGEWLSINGEGIYGSHAWEVLGEGAGGNLNVLPGGKIGSNQANHTFYTTDFRFTVGKNDSLYAWCMKVPQANEELTITSLGTSSDLLAAPISSVKLLGYDGVLTWNQDADGLHITCPASMNYKTAVGFKIGPSIYNYSSLSQLINEAQAEVTSAEQNIGLNTGQYIQDSINTLNDAIIVAQSIEQTSNDSTIKTGILTLKEAINNFNEYGQNKGGKLSFANTQNITRVALQEARNFDRSDEGVSGTGRWGLLAEPWKYTSNIVNQEGNSRGGFDNYSNSRSVGIQKWFSSDPVIENGMIYQTTTLPAGSYKLKIKVHEQYGLKAGEIYMNVAAGDVLPLTTDVPTNALAYYDMQNSSTGSQISACAFSLSEETKVSIGWTTTIASEAATRSMRVNEILLLDGNDNDISSTYLGNYTSIQRKDASYSRFGTPKNWTVENFNCQTSSEGLRNGIDKWSGYNSLMMGFWGDVANAVGDPSNAKLYKKITLPAGKYVFTAAYDANFNMSEMYLFVSKSVPNLSNMKETALAFYPISGAPTNGEHYGLTFTIEEESTIYLGWIGDLTTSSNLEFRATEINLLRVISEEGNYLNEGAFDATVADELYTIGSSEFDLLTNLSWHVSADNFRYIEGNANGSIIIGDIDFGASSHRKFSIHTALNGTIPKNSMYDFYKDDETTPFVSLSPISTSSSLLFDTSESDPFLIDGNHKITVKYNNHISNIESIEIKPKTSLSIKDVKNTENDINPYDIYSEKNTIMINGLNGELVRVYTLDGKSIYKEKATMTSLSIPVKQGLYFIIIDRYAYKIVCH</sequence>
<evidence type="ECO:0000313" key="11">
    <source>
        <dbReference type="Proteomes" id="UP000184109"/>
    </source>
</evidence>
<dbReference type="Pfam" id="PF16405">
    <property type="entry name" value="DUF5013"/>
    <property type="match status" value="2"/>
</dbReference>
<dbReference type="Pfam" id="PF16757">
    <property type="entry name" value="Fucosidase_C"/>
    <property type="match status" value="1"/>
</dbReference>
<keyword evidence="5" id="KW-0326">Glycosidase</keyword>
<dbReference type="STRING" id="1195760.SAMN05444281_0479"/>
<evidence type="ECO:0000256" key="2">
    <source>
        <dbReference type="ARBA" id="ARBA00012662"/>
    </source>
</evidence>
<comment type="similarity">
    <text evidence="1">Belongs to the glycosyl hydrolase 29 family.</text>
</comment>
<evidence type="ECO:0000313" key="10">
    <source>
        <dbReference type="EMBL" id="SHH41251.1"/>
    </source>
</evidence>
<keyword evidence="11" id="KW-1185">Reference proteome</keyword>
<protein>
    <recommendedName>
        <fullName evidence="2">alpha-L-fucosidase</fullName>
        <ecNumber evidence="2">3.2.1.51</ecNumber>
    </recommendedName>
</protein>
<organism evidence="10 11">
    <name type="scientific">Wenyingzhuangia marina</name>
    <dbReference type="NCBI Taxonomy" id="1195760"/>
    <lineage>
        <taxon>Bacteria</taxon>
        <taxon>Pseudomonadati</taxon>
        <taxon>Bacteroidota</taxon>
        <taxon>Flavobacteriia</taxon>
        <taxon>Flavobacteriales</taxon>
        <taxon>Flavobacteriaceae</taxon>
        <taxon>Wenyingzhuangia</taxon>
    </lineage>
</organism>
<dbReference type="GO" id="GO:0005764">
    <property type="term" value="C:lysosome"/>
    <property type="evidence" value="ECO:0007669"/>
    <property type="project" value="TreeGrafter"/>
</dbReference>
<evidence type="ECO:0000259" key="7">
    <source>
        <dbReference type="Pfam" id="PF01120"/>
    </source>
</evidence>
<dbReference type="GO" id="GO:0016139">
    <property type="term" value="P:glycoside catabolic process"/>
    <property type="evidence" value="ECO:0007669"/>
    <property type="project" value="TreeGrafter"/>
</dbReference>
<feature type="domain" description="DUF5013" evidence="8">
    <location>
        <begin position="922"/>
        <end position="1055"/>
    </location>
</feature>
<dbReference type="GO" id="GO:0004560">
    <property type="term" value="F:alpha-L-fucosidase activity"/>
    <property type="evidence" value="ECO:0007669"/>
    <property type="project" value="InterPro"/>
</dbReference>
<dbReference type="SUPFAM" id="SSF51445">
    <property type="entry name" value="(Trans)glycosidases"/>
    <property type="match status" value="1"/>
</dbReference>
<proteinExistence type="inferred from homology"/>
<dbReference type="InterPro" id="IPR057739">
    <property type="entry name" value="Glyco_hydro_29_N"/>
</dbReference>
<feature type="domain" description="Glycoside hydrolase family 29 N-terminal" evidence="7">
    <location>
        <begin position="110"/>
        <end position="509"/>
    </location>
</feature>
<name>A0A1M5SRU2_9FLAO</name>
<dbReference type="InterPro" id="IPR017853">
    <property type="entry name" value="GH"/>
</dbReference>
<dbReference type="GO" id="GO:0006004">
    <property type="term" value="P:fucose metabolic process"/>
    <property type="evidence" value="ECO:0007669"/>
    <property type="project" value="TreeGrafter"/>
</dbReference>
<keyword evidence="6" id="KW-0812">Transmembrane</keyword>
<reference evidence="11" key="1">
    <citation type="submission" date="2016-11" db="EMBL/GenBank/DDBJ databases">
        <authorList>
            <person name="Varghese N."/>
            <person name="Submissions S."/>
        </authorList>
    </citation>
    <scope>NUCLEOTIDE SEQUENCE [LARGE SCALE GENOMIC DNA]</scope>
    <source>
        <strain evidence="11">DSM 100572</strain>
    </source>
</reference>
<dbReference type="PANTHER" id="PTHR10030">
    <property type="entry name" value="ALPHA-L-FUCOSIDASE"/>
    <property type="match status" value="1"/>
</dbReference>
<evidence type="ECO:0000256" key="1">
    <source>
        <dbReference type="ARBA" id="ARBA00007951"/>
    </source>
</evidence>
<dbReference type="RefSeq" id="WP_143155221.1">
    <property type="nucleotide sequence ID" value="NZ_BMEN01000001.1"/>
</dbReference>
<dbReference type="Gene3D" id="3.20.20.80">
    <property type="entry name" value="Glycosidases"/>
    <property type="match status" value="1"/>
</dbReference>
<evidence type="ECO:0000256" key="4">
    <source>
        <dbReference type="ARBA" id="ARBA00022801"/>
    </source>
</evidence>
<feature type="domain" description="Alpha-L-fucosidase C-terminal" evidence="9">
    <location>
        <begin position="546"/>
        <end position="623"/>
    </location>
</feature>
<dbReference type="Gene3D" id="1.20.1270.90">
    <property type="entry name" value="AF1782-like"/>
    <property type="match status" value="1"/>
</dbReference>
<keyword evidence="6" id="KW-0472">Membrane</keyword>
<gene>
    <name evidence="10" type="ORF">SAMN05444281_0479</name>
</gene>
<evidence type="ECO:0000259" key="9">
    <source>
        <dbReference type="Pfam" id="PF16757"/>
    </source>
</evidence>
<dbReference type="EC" id="3.2.1.51" evidence="2"/>
<evidence type="ECO:0000256" key="6">
    <source>
        <dbReference type="SAM" id="Phobius"/>
    </source>
</evidence>
<dbReference type="InterPro" id="IPR000933">
    <property type="entry name" value="Glyco_hydro_29"/>
</dbReference>
<keyword evidence="3" id="KW-0732">Signal</keyword>
<dbReference type="EMBL" id="FQXQ01000001">
    <property type="protein sequence ID" value="SHH41251.1"/>
    <property type="molecule type" value="Genomic_DNA"/>
</dbReference>
<dbReference type="InterPro" id="IPR013780">
    <property type="entry name" value="Glyco_hydro_b"/>
</dbReference>
<dbReference type="OrthoDB" id="1095333at2"/>
<dbReference type="Proteomes" id="UP000184109">
    <property type="component" value="Unassembled WGS sequence"/>
</dbReference>
<accession>A0A1M5SRU2</accession>
<dbReference type="SMART" id="SM00812">
    <property type="entry name" value="Alpha_L_fucos"/>
    <property type="match status" value="1"/>
</dbReference>
<keyword evidence="6" id="KW-1133">Transmembrane helix</keyword>